<dbReference type="Proteomes" id="UP000233534">
    <property type="component" value="Chromosome"/>
</dbReference>
<sequence>MKEMQIVVFTLNGEICGVDASQVKEIVKFEGLAKMPKMPKFIEGIINLRGMVIPVVNLSKRFSLGELEVTKKTKIIIIEAGEKLIGFIVDDVTEILKLSSQNIEATPDIIQKSYNHYLEYVGKKGEKLISILNLANILTDAELDKLDNGEFESCENC</sequence>
<dbReference type="PANTHER" id="PTHR22617:SF23">
    <property type="entry name" value="CHEMOTAXIS PROTEIN CHEW"/>
    <property type="match status" value="1"/>
</dbReference>
<comment type="subcellular location">
    <subcellularLocation>
        <location evidence="1">Cytoplasm</location>
    </subcellularLocation>
</comment>
<dbReference type="GO" id="GO:0005829">
    <property type="term" value="C:cytosol"/>
    <property type="evidence" value="ECO:0007669"/>
    <property type="project" value="TreeGrafter"/>
</dbReference>
<organism evidence="6 8">
    <name type="scientific">Acetivibrio saccincola</name>
    <dbReference type="NCBI Taxonomy" id="1677857"/>
    <lineage>
        <taxon>Bacteria</taxon>
        <taxon>Bacillati</taxon>
        <taxon>Bacillota</taxon>
        <taxon>Clostridia</taxon>
        <taxon>Eubacteriales</taxon>
        <taxon>Oscillospiraceae</taxon>
        <taxon>Acetivibrio</taxon>
    </lineage>
</organism>
<evidence type="ECO:0000313" key="8">
    <source>
        <dbReference type="Proteomes" id="UP000233534"/>
    </source>
</evidence>
<dbReference type="Gene3D" id="2.40.50.180">
    <property type="entry name" value="CheA-289, Domain 4"/>
    <property type="match status" value="1"/>
</dbReference>
<evidence type="ECO:0000313" key="9">
    <source>
        <dbReference type="Proteomes" id="UP000239720"/>
    </source>
</evidence>
<dbReference type="InterPro" id="IPR036061">
    <property type="entry name" value="CheW-like_dom_sf"/>
</dbReference>
<keyword evidence="3" id="KW-0963">Cytoplasm</keyword>
<dbReference type="SMART" id="SM00260">
    <property type="entry name" value="CheW"/>
    <property type="match status" value="1"/>
</dbReference>
<dbReference type="Pfam" id="PF01584">
    <property type="entry name" value="CheW"/>
    <property type="match status" value="1"/>
</dbReference>
<dbReference type="CDD" id="cd00732">
    <property type="entry name" value="CheW"/>
    <property type="match status" value="1"/>
</dbReference>
<dbReference type="PROSITE" id="PS50851">
    <property type="entry name" value="CHEW"/>
    <property type="match status" value="1"/>
</dbReference>
<evidence type="ECO:0000313" key="6">
    <source>
        <dbReference type="EMBL" id="AUG57683.1"/>
    </source>
</evidence>
<gene>
    <name evidence="6" type="primary">cheW2</name>
    <name evidence="7" type="ORF">B9R14_13020</name>
    <name evidence="6" type="ORF">HVS_08885</name>
</gene>
<evidence type="ECO:0000313" key="7">
    <source>
        <dbReference type="EMBL" id="PQQ67576.1"/>
    </source>
</evidence>
<keyword evidence="8" id="KW-1185">Reference proteome</keyword>
<dbReference type="Proteomes" id="UP000239720">
    <property type="component" value="Unassembled WGS sequence"/>
</dbReference>
<dbReference type="EMBL" id="NEMB01000003">
    <property type="protein sequence ID" value="PQQ67576.1"/>
    <property type="molecule type" value="Genomic_DNA"/>
</dbReference>
<evidence type="ECO:0000256" key="4">
    <source>
        <dbReference type="ARBA" id="ARBA00022500"/>
    </source>
</evidence>
<dbReference type="KEGG" id="hsc:HVS_08885"/>
<dbReference type="GO" id="GO:0006935">
    <property type="term" value="P:chemotaxis"/>
    <property type="evidence" value="ECO:0007669"/>
    <property type="project" value="UniProtKB-KW"/>
</dbReference>
<dbReference type="FunFam" id="2.40.50.180:FF:000002">
    <property type="entry name" value="Chemotaxis protein CheW"/>
    <property type="match status" value="1"/>
</dbReference>
<evidence type="ECO:0000256" key="3">
    <source>
        <dbReference type="ARBA" id="ARBA00022490"/>
    </source>
</evidence>
<dbReference type="Gene3D" id="2.30.30.40">
    <property type="entry name" value="SH3 Domains"/>
    <property type="match status" value="1"/>
</dbReference>
<dbReference type="OrthoDB" id="9794382at2"/>
<dbReference type="PANTHER" id="PTHR22617">
    <property type="entry name" value="CHEMOTAXIS SENSOR HISTIDINE KINASE-RELATED"/>
    <property type="match status" value="1"/>
</dbReference>
<dbReference type="InterPro" id="IPR002545">
    <property type="entry name" value="CheW-lke_dom"/>
</dbReference>
<dbReference type="AlphaFoldDB" id="A0A2K9EIC4"/>
<evidence type="ECO:0000256" key="2">
    <source>
        <dbReference type="ARBA" id="ARBA00021483"/>
    </source>
</evidence>
<feature type="domain" description="CheW-like" evidence="5">
    <location>
        <begin position="3"/>
        <end position="143"/>
    </location>
</feature>
<dbReference type="SUPFAM" id="SSF50341">
    <property type="entry name" value="CheW-like"/>
    <property type="match status" value="1"/>
</dbReference>
<keyword evidence="4" id="KW-0145">Chemotaxis</keyword>
<proteinExistence type="predicted"/>
<protein>
    <recommendedName>
        <fullName evidence="2">Chemotaxis protein CheW</fullName>
    </recommendedName>
</protein>
<dbReference type="GO" id="GO:0007165">
    <property type="term" value="P:signal transduction"/>
    <property type="evidence" value="ECO:0007669"/>
    <property type="project" value="InterPro"/>
</dbReference>
<dbReference type="EMBL" id="CP025197">
    <property type="protein sequence ID" value="AUG57683.1"/>
    <property type="molecule type" value="Genomic_DNA"/>
</dbReference>
<evidence type="ECO:0000256" key="1">
    <source>
        <dbReference type="ARBA" id="ARBA00004496"/>
    </source>
</evidence>
<name>A0A2K9EIC4_9FIRM</name>
<reference evidence="7 9" key="2">
    <citation type="journal article" date="2018" name="Syst. Appl. Microbiol.">
        <title>Characterization and high-quality draft genome sequence of Herbivorax saccincola A7, an anaerobic, alkaliphilic, thermophilic, cellulolytic, and xylanolytic bacterium.</title>
        <authorList>
            <person name="Aikawa S."/>
            <person name="Baramee S."/>
            <person name="Sermsathanaswadi J."/>
            <person name="Thianheng P."/>
            <person name="Tachaapaikoon C."/>
            <person name="Shikata A."/>
            <person name="Waeonukul R."/>
            <person name="Pason P."/>
            <person name="Ratanakhanokchai K."/>
            <person name="Kosugi A."/>
        </authorList>
    </citation>
    <scope>NUCLEOTIDE SEQUENCE [LARGE SCALE GENOMIC DNA]</scope>
    <source>
        <strain evidence="7 9">A7</strain>
    </source>
</reference>
<accession>A0A2K9EIC4</accession>
<reference evidence="6 8" key="1">
    <citation type="submission" date="2017-12" db="EMBL/GenBank/DDBJ databases">
        <title>Complete genome sequence of Herbivorax saccincola GGR1, a novel Cellulosome-producing hydrolytic bacterium in a thermophilic biogas plant, established by Illumina and Nanopore MinION sequencing.</title>
        <authorList>
            <person name="Pechtl A."/>
            <person name="Ruckert C."/>
            <person name="Koeck D.E."/>
            <person name="Maus I."/>
            <person name="Winkler A."/>
            <person name="Kalinowski J."/>
            <person name="Puhler A."/>
            <person name="Schwarz W.W."/>
            <person name="Zverlov V.V."/>
            <person name="Schluter A."/>
            <person name="Liebl W."/>
        </authorList>
    </citation>
    <scope>NUCLEOTIDE SEQUENCE [LARGE SCALE GENOMIC DNA]</scope>
    <source>
        <strain evidence="6">GGR1</strain>
        <strain evidence="8">SR1</strain>
    </source>
</reference>
<dbReference type="InterPro" id="IPR039315">
    <property type="entry name" value="CheW"/>
</dbReference>
<evidence type="ECO:0000259" key="5">
    <source>
        <dbReference type="PROSITE" id="PS50851"/>
    </source>
</evidence>